<evidence type="ECO:0000313" key="2">
    <source>
        <dbReference type="Proteomes" id="UP001281761"/>
    </source>
</evidence>
<sequence length="96" mass="10579">MEGLSLAASSFRLSEDWWMGLEWLNVSVDCHLIVSSDPTDESPHQIATVAGLLSFSLADRGFAGSPALHSLRRLHRTSHSSVLENCRVMQMVTVLL</sequence>
<accession>A0ABQ9XAX7</accession>
<name>A0ABQ9XAX7_9EUKA</name>
<dbReference type="Proteomes" id="UP001281761">
    <property type="component" value="Unassembled WGS sequence"/>
</dbReference>
<comment type="caution">
    <text evidence="1">The sequence shown here is derived from an EMBL/GenBank/DDBJ whole genome shotgun (WGS) entry which is preliminary data.</text>
</comment>
<reference evidence="1 2" key="1">
    <citation type="journal article" date="2022" name="bioRxiv">
        <title>Genomics of Preaxostyla Flagellates Illuminates Evolutionary Transitions and the Path Towards Mitochondrial Loss.</title>
        <authorList>
            <person name="Novak L.V.F."/>
            <person name="Treitli S.C."/>
            <person name="Pyrih J."/>
            <person name="Halakuc P."/>
            <person name="Pipaliya S.V."/>
            <person name="Vacek V."/>
            <person name="Brzon O."/>
            <person name="Soukal P."/>
            <person name="Eme L."/>
            <person name="Dacks J.B."/>
            <person name="Karnkowska A."/>
            <person name="Elias M."/>
            <person name="Hampl V."/>
        </authorList>
    </citation>
    <scope>NUCLEOTIDE SEQUENCE [LARGE SCALE GENOMIC DNA]</scope>
    <source>
        <strain evidence="1">NAU3</strain>
        <tissue evidence="1">Gut</tissue>
    </source>
</reference>
<organism evidence="1 2">
    <name type="scientific">Blattamonas nauphoetae</name>
    <dbReference type="NCBI Taxonomy" id="2049346"/>
    <lineage>
        <taxon>Eukaryota</taxon>
        <taxon>Metamonada</taxon>
        <taxon>Preaxostyla</taxon>
        <taxon>Oxymonadida</taxon>
        <taxon>Blattamonas</taxon>
    </lineage>
</organism>
<proteinExistence type="predicted"/>
<keyword evidence="2" id="KW-1185">Reference proteome</keyword>
<dbReference type="EMBL" id="JARBJD010000201">
    <property type="protein sequence ID" value="KAK2947441.1"/>
    <property type="molecule type" value="Genomic_DNA"/>
</dbReference>
<evidence type="ECO:0000313" key="1">
    <source>
        <dbReference type="EMBL" id="KAK2947441.1"/>
    </source>
</evidence>
<protein>
    <submittedName>
        <fullName evidence="1">Uncharacterized protein</fullName>
    </submittedName>
</protein>
<gene>
    <name evidence="1" type="ORF">BLNAU_17631</name>
</gene>